<evidence type="ECO:0000256" key="3">
    <source>
        <dbReference type="ARBA" id="ARBA00022833"/>
    </source>
</evidence>
<dbReference type="SUPFAM" id="SSF57716">
    <property type="entry name" value="Glucocorticoid receptor-like (DNA-binding domain)"/>
    <property type="match status" value="2"/>
</dbReference>
<dbReference type="GO" id="GO:0098609">
    <property type="term" value="P:cell-cell adhesion"/>
    <property type="evidence" value="ECO:0007669"/>
    <property type="project" value="TreeGrafter"/>
</dbReference>
<sequence length="404" mass="44705">AQLQELLVHPWVLLPFYLIFPKTEPRSGPSAASTMLPGKAEKRIASSVFITLVPPRREVVTKGKTQRELQPDRAEVPGTHHPRTPPPQPPALPNGGEGCLWGAASDAGRMVMVLRMMMGCNHLQFSHLQEHKCNVPLPFPSHQAPSTCPAELRPPKFCQEQAGNLQWQDANGYPERDSSRGKGGTQLCSVGSSPVGETEARSTEPLSLPPADICAFCHKALGSREPTVEAMRKQYHADCFTCRTCHRLLAGQRYYQKDGRPTCDACYQVTLEKCTKCRGLIAEHIVRALGKGYHPGCFSCTACGRAIGAESFAVGERDEVYCVADFYRKYAVVCSACEHPIIPHEDKDTYKIECLGRSFHESCYRCESCGTPLSPEPTENGCYPLDDHLLCKSCHVRWRNESSC</sequence>
<dbReference type="Proteomes" id="UP000472269">
    <property type="component" value="Unplaced"/>
</dbReference>
<dbReference type="SMART" id="SM00132">
    <property type="entry name" value="LIM"/>
    <property type="match status" value="3"/>
</dbReference>
<name>A0A663NE56_ATHCN</name>
<feature type="domain" description="LIM zinc-binding" evidence="7">
    <location>
        <begin position="332"/>
        <end position="401"/>
    </location>
</feature>
<dbReference type="GO" id="GO:0001725">
    <property type="term" value="C:stress fiber"/>
    <property type="evidence" value="ECO:0007669"/>
    <property type="project" value="TreeGrafter"/>
</dbReference>
<feature type="compositionally biased region" description="Basic and acidic residues" evidence="6">
    <location>
        <begin position="59"/>
        <end position="75"/>
    </location>
</feature>
<dbReference type="InterPro" id="IPR001781">
    <property type="entry name" value="Znf_LIM"/>
</dbReference>
<keyword evidence="3 5" id="KW-0862">Zinc</keyword>
<dbReference type="FunFam" id="2.10.110.10:FF:000097">
    <property type="entry name" value="Filamin-binding LIM protein 1"/>
    <property type="match status" value="1"/>
</dbReference>
<organism evidence="8 9">
    <name type="scientific">Athene cunicularia</name>
    <name type="common">Burrowing owl</name>
    <name type="synonym">Speotyto cunicularia</name>
    <dbReference type="NCBI Taxonomy" id="194338"/>
    <lineage>
        <taxon>Eukaryota</taxon>
        <taxon>Metazoa</taxon>
        <taxon>Chordata</taxon>
        <taxon>Craniata</taxon>
        <taxon>Vertebrata</taxon>
        <taxon>Euteleostomi</taxon>
        <taxon>Archelosauria</taxon>
        <taxon>Archosauria</taxon>
        <taxon>Dinosauria</taxon>
        <taxon>Saurischia</taxon>
        <taxon>Theropoda</taxon>
        <taxon>Coelurosauria</taxon>
        <taxon>Aves</taxon>
        <taxon>Neognathae</taxon>
        <taxon>Neoaves</taxon>
        <taxon>Telluraves</taxon>
        <taxon>Strigiformes</taxon>
        <taxon>Strigidae</taxon>
        <taxon>Athene</taxon>
    </lineage>
</organism>
<dbReference type="Pfam" id="PF00412">
    <property type="entry name" value="LIM"/>
    <property type="match status" value="3"/>
</dbReference>
<keyword evidence="2" id="KW-0677">Repeat</keyword>
<keyword evidence="1 5" id="KW-0479">Metal-binding</keyword>
<accession>A0A663NE56</accession>
<evidence type="ECO:0000256" key="6">
    <source>
        <dbReference type="SAM" id="MobiDB-lite"/>
    </source>
</evidence>
<dbReference type="PANTHER" id="PTHR24207">
    <property type="entry name" value="ZYX102 PROTEIN"/>
    <property type="match status" value="1"/>
</dbReference>
<evidence type="ECO:0000313" key="8">
    <source>
        <dbReference type="Ensembl" id="ENSACUP00000021973.1"/>
    </source>
</evidence>
<feature type="domain" description="LIM zinc-binding" evidence="7">
    <location>
        <begin position="212"/>
        <end position="273"/>
    </location>
</feature>
<keyword evidence="4 5" id="KW-0440">LIM domain</keyword>
<feature type="region of interest" description="Disordered" evidence="6">
    <location>
        <begin position="59"/>
        <end position="96"/>
    </location>
</feature>
<evidence type="ECO:0000259" key="7">
    <source>
        <dbReference type="PROSITE" id="PS50023"/>
    </source>
</evidence>
<feature type="region of interest" description="Disordered" evidence="6">
    <location>
        <begin position="169"/>
        <end position="205"/>
    </location>
</feature>
<gene>
    <name evidence="8" type="primary">FBLIM1</name>
</gene>
<keyword evidence="9" id="KW-1185">Reference proteome</keyword>
<dbReference type="Gene3D" id="2.10.110.10">
    <property type="entry name" value="Cysteine Rich Protein"/>
    <property type="match status" value="3"/>
</dbReference>
<dbReference type="GO" id="GO:0005925">
    <property type="term" value="C:focal adhesion"/>
    <property type="evidence" value="ECO:0007669"/>
    <property type="project" value="TreeGrafter"/>
</dbReference>
<dbReference type="GO" id="GO:0046872">
    <property type="term" value="F:metal ion binding"/>
    <property type="evidence" value="ECO:0007669"/>
    <property type="project" value="UniProtKB-KW"/>
</dbReference>
<protein>
    <submittedName>
        <fullName evidence="8">Filamin binding LIM protein 1</fullName>
    </submittedName>
</protein>
<evidence type="ECO:0000256" key="1">
    <source>
        <dbReference type="ARBA" id="ARBA00022723"/>
    </source>
</evidence>
<dbReference type="PROSITE" id="PS00478">
    <property type="entry name" value="LIM_DOMAIN_1"/>
    <property type="match status" value="2"/>
</dbReference>
<reference evidence="8" key="2">
    <citation type="submission" date="2025-09" db="UniProtKB">
        <authorList>
            <consortium name="Ensembl"/>
        </authorList>
    </citation>
    <scope>IDENTIFICATION</scope>
</reference>
<evidence type="ECO:0000256" key="2">
    <source>
        <dbReference type="ARBA" id="ARBA00022737"/>
    </source>
</evidence>
<dbReference type="AlphaFoldDB" id="A0A663NE56"/>
<dbReference type="FunFam" id="2.10.110.10:FF:000086">
    <property type="entry name" value="Filamin binding LIM protein 1"/>
    <property type="match status" value="1"/>
</dbReference>
<dbReference type="PROSITE" id="PS50023">
    <property type="entry name" value="LIM_DOMAIN_2"/>
    <property type="match status" value="2"/>
</dbReference>
<dbReference type="PANTHER" id="PTHR24207:SF1">
    <property type="entry name" value="FILAMIN-BINDING LIM PROTEIN 1"/>
    <property type="match status" value="1"/>
</dbReference>
<dbReference type="CDD" id="cd09372">
    <property type="entry name" value="LIM2_FBLP-1"/>
    <property type="match status" value="1"/>
</dbReference>
<evidence type="ECO:0000313" key="9">
    <source>
        <dbReference type="Proteomes" id="UP000472269"/>
    </source>
</evidence>
<dbReference type="GO" id="GO:0031005">
    <property type="term" value="F:filamin binding"/>
    <property type="evidence" value="ECO:0007669"/>
    <property type="project" value="TreeGrafter"/>
</dbReference>
<dbReference type="Ensembl" id="ENSACUT00000023423.1">
    <property type="protein sequence ID" value="ENSACUP00000021973.1"/>
    <property type="gene ID" value="ENSACUG00000014672.1"/>
</dbReference>
<evidence type="ECO:0000256" key="5">
    <source>
        <dbReference type="PROSITE-ProRule" id="PRU00125"/>
    </source>
</evidence>
<reference evidence="8" key="1">
    <citation type="submission" date="2025-08" db="UniProtKB">
        <authorList>
            <consortium name="Ensembl"/>
        </authorList>
    </citation>
    <scope>IDENTIFICATION</scope>
</reference>
<evidence type="ECO:0000256" key="4">
    <source>
        <dbReference type="ARBA" id="ARBA00023038"/>
    </source>
</evidence>
<proteinExistence type="predicted"/>